<name>A0ABW6BCV8_9SPHI</name>
<evidence type="ECO:0008006" key="3">
    <source>
        <dbReference type="Google" id="ProtNLM"/>
    </source>
</evidence>
<dbReference type="Proteomes" id="UP001597525">
    <property type="component" value="Unassembled WGS sequence"/>
</dbReference>
<comment type="caution">
    <text evidence="1">The sequence shown here is derived from an EMBL/GenBank/DDBJ whole genome shotgun (WGS) entry which is preliminary data.</text>
</comment>
<gene>
    <name evidence="1" type="ORF">ACFS7Y_01380</name>
</gene>
<evidence type="ECO:0000313" key="2">
    <source>
        <dbReference type="Proteomes" id="UP001597525"/>
    </source>
</evidence>
<keyword evidence="2" id="KW-1185">Reference proteome</keyword>
<accession>A0ABW6BCV8</accession>
<organism evidence="1 2">
    <name type="scientific">Sphingobacterium bambusae</name>
    <dbReference type="NCBI Taxonomy" id="662858"/>
    <lineage>
        <taxon>Bacteria</taxon>
        <taxon>Pseudomonadati</taxon>
        <taxon>Bacteroidota</taxon>
        <taxon>Sphingobacteriia</taxon>
        <taxon>Sphingobacteriales</taxon>
        <taxon>Sphingobacteriaceae</taxon>
        <taxon>Sphingobacterium</taxon>
    </lineage>
</organism>
<reference evidence="2" key="1">
    <citation type="journal article" date="2019" name="Int. J. Syst. Evol. Microbiol.">
        <title>The Global Catalogue of Microorganisms (GCM) 10K type strain sequencing project: providing services to taxonomists for standard genome sequencing and annotation.</title>
        <authorList>
            <consortium name="The Broad Institute Genomics Platform"/>
            <consortium name="The Broad Institute Genome Sequencing Center for Infectious Disease"/>
            <person name="Wu L."/>
            <person name="Ma J."/>
        </authorList>
    </citation>
    <scope>NUCLEOTIDE SEQUENCE [LARGE SCALE GENOMIC DNA]</scope>
    <source>
        <strain evidence="2">KCTC 22814</strain>
    </source>
</reference>
<dbReference type="EMBL" id="JBHUPB010000003">
    <property type="protein sequence ID" value="MFD2966016.1"/>
    <property type="molecule type" value="Genomic_DNA"/>
</dbReference>
<dbReference type="RefSeq" id="WP_320183810.1">
    <property type="nucleotide sequence ID" value="NZ_CP138332.1"/>
</dbReference>
<proteinExistence type="predicted"/>
<sequence length="79" mass="8614">MLTDTEITIVTLLQNPKRTAALTIAALSGRSDLEESINSLHRKGVIHLPESMAEDDPLAYVKLTKFGKLAKLKSPDVTP</sequence>
<protein>
    <recommendedName>
        <fullName evidence="3">MarR family transcriptional regulator</fullName>
    </recommendedName>
</protein>
<evidence type="ECO:0000313" key="1">
    <source>
        <dbReference type="EMBL" id="MFD2966016.1"/>
    </source>
</evidence>